<protein>
    <recommendedName>
        <fullName evidence="4">Hydrophobin</fullName>
    </recommendedName>
</protein>
<evidence type="ECO:0000313" key="3">
    <source>
        <dbReference type="Proteomes" id="UP001465976"/>
    </source>
</evidence>
<name>A0ABR3EVZ2_9AGAR</name>
<comment type="caution">
    <text evidence="2">The sequence shown here is derived from an EMBL/GenBank/DDBJ whole genome shotgun (WGS) entry which is preliminary data.</text>
</comment>
<sequence length="148" mass="14939">MQFSAQLIALATLVLPAVLASPVPGGTYWDEDCGCEKPHPTVVPIPPASNINVGNQCGQFGTQNNYCFNGGQYSALTGSCNGDSVYCCQSSPIQNGVFNSNTGNCRTITINNYGTTSSSSSSSSSSSGSNGGLLGAITGLVGKVGSAL</sequence>
<feature type="chain" id="PRO_5046932586" description="Hydrophobin" evidence="1">
    <location>
        <begin position="21"/>
        <end position="148"/>
    </location>
</feature>
<evidence type="ECO:0000313" key="2">
    <source>
        <dbReference type="EMBL" id="KAL0567089.1"/>
    </source>
</evidence>
<proteinExistence type="predicted"/>
<gene>
    <name evidence="2" type="ORF">V5O48_014905</name>
</gene>
<reference evidence="2 3" key="1">
    <citation type="submission" date="2024-02" db="EMBL/GenBank/DDBJ databases">
        <title>A draft genome for the cacao thread blight pathogen Marasmius crinis-equi.</title>
        <authorList>
            <person name="Cohen S.P."/>
            <person name="Baruah I.K."/>
            <person name="Amoako-Attah I."/>
            <person name="Bukari Y."/>
            <person name="Meinhardt L.W."/>
            <person name="Bailey B.A."/>
        </authorList>
    </citation>
    <scope>NUCLEOTIDE SEQUENCE [LARGE SCALE GENOMIC DNA]</scope>
    <source>
        <strain evidence="2 3">GH-76</strain>
    </source>
</reference>
<dbReference type="Proteomes" id="UP001465976">
    <property type="component" value="Unassembled WGS sequence"/>
</dbReference>
<feature type="signal peptide" evidence="1">
    <location>
        <begin position="1"/>
        <end position="20"/>
    </location>
</feature>
<evidence type="ECO:0008006" key="4">
    <source>
        <dbReference type="Google" id="ProtNLM"/>
    </source>
</evidence>
<organism evidence="2 3">
    <name type="scientific">Marasmius crinis-equi</name>
    <dbReference type="NCBI Taxonomy" id="585013"/>
    <lineage>
        <taxon>Eukaryota</taxon>
        <taxon>Fungi</taxon>
        <taxon>Dikarya</taxon>
        <taxon>Basidiomycota</taxon>
        <taxon>Agaricomycotina</taxon>
        <taxon>Agaricomycetes</taxon>
        <taxon>Agaricomycetidae</taxon>
        <taxon>Agaricales</taxon>
        <taxon>Marasmiineae</taxon>
        <taxon>Marasmiaceae</taxon>
        <taxon>Marasmius</taxon>
    </lineage>
</organism>
<evidence type="ECO:0000256" key="1">
    <source>
        <dbReference type="SAM" id="SignalP"/>
    </source>
</evidence>
<keyword evidence="3" id="KW-1185">Reference proteome</keyword>
<dbReference type="EMBL" id="JBAHYK010001679">
    <property type="protein sequence ID" value="KAL0567089.1"/>
    <property type="molecule type" value="Genomic_DNA"/>
</dbReference>
<accession>A0ABR3EVZ2</accession>
<keyword evidence="1" id="KW-0732">Signal</keyword>